<dbReference type="FunCoup" id="I2H3H4">
    <property type="interactions" value="35"/>
</dbReference>
<reference evidence="1 2" key="1">
    <citation type="journal article" date="2011" name="Proc. Natl. Acad. Sci. U.S.A.">
        <title>Evolutionary erosion of yeast sex chromosomes by mating-type switching accidents.</title>
        <authorList>
            <person name="Gordon J.L."/>
            <person name="Armisen D."/>
            <person name="Proux-Wera E."/>
            <person name="Oheigeartaigh S.S."/>
            <person name="Byrne K.P."/>
            <person name="Wolfe K.H."/>
        </authorList>
    </citation>
    <scope>NUCLEOTIDE SEQUENCE [LARGE SCALE GENOMIC DNA]</scope>
    <source>
        <strain evidence="2">ATCC 34711 / CBS 6284 / DSM 70876 / NBRC 10599 / NRRL Y-10934 / UCD 77-7</strain>
    </source>
</reference>
<sequence length="146" mass="16723">MSYDMLNTFLNSTPYDILVQNERGVTLFGYPFFSTSFLLPGVDPPSYQLSLFDKSTIHTKRSLVPLRNSSSLHSVTELYPVTTPLDAKEKWYVSMDWSGEIKSGTGLADVDDQGWTYAWSFIADRWKSSKGLVRRRIWVKLPETDL</sequence>
<dbReference type="STRING" id="1071380.I2H3H4"/>
<protein>
    <recommendedName>
        <fullName evidence="3">Peroxin/Ferlin domain-containing protein</fullName>
    </recommendedName>
</protein>
<dbReference type="GO" id="GO:0005829">
    <property type="term" value="C:cytosol"/>
    <property type="evidence" value="ECO:0007669"/>
    <property type="project" value="EnsemblFungi"/>
</dbReference>
<dbReference type="KEGG" id="tbl:TBLA_0D04300"/>
<accession>I2H3H4</accession>
<dbReference type="InParanoid" id="I2H3H4"/>
<keyword evidence="2" id="KW-1185">Reference proteome</keyword>
<proteinExistence type="predicted"/>
<dbReference type="RefSeq" id="XP_004180445.1">
    <property type="nucleotide sequence ID" value="XM_004180397.1"/>
</dbReference>
<name>I2H3H4_HENB6</name>
<gene>
    <name evidence="1" type="primary">TBLA0D04300</name>
    <name evidence="1" type="ORF">TBLA_0D04300</name>
</gene>
<evidence type="ECO:0000313" key="2">
    <source>
        <dbReference type="Proteomes" id="UP000002866"/>
    </source>
</evidence>
<dbReference type="OMA" id="DQGWFYS"/>
<dbReference type="eggNOG" id="ENOG502S49X">
    <property type="taxonomic scope" value="Eukaryota"/>
</dbReference>
<dbReference type="AlphaFoldDB" id="I2H3H4"/>
<dbReference type="GeneID" id="14495962"/>
<dbReference type="GO" id="GO:0030476">
    <property type="term" value="P:ascospore wall assembly"/>
    <property type="evidence" value="ECO:0007669"/>
    <property type="project" value="EnsemblFungi"/>
</dbReference>
<evidence type="ECO:0008006" key="3">
    <source>
        <dbReference type="Google" id="ProtNLM"/>
    </source>
</evidence>
<dbReference type="Proteomes" id="UP000002866">
    <property type="component" value="Chromosome 4"/>
</dbReference>
<dbReference type="GO" id="GO:0032120">
    <property type="term" value="P:ascospore-type prospore membrane formation"/>
    <property type="evidence" value="ECO:0007669"/>
    <property type="project" value="EnsemblFungi"/>
</dbReference>
<dbReference type="HOGENOM" id="CLU_1778715_0_0_1"/>
<dbReference type="GO" id="GO:0005628">
    <property type="term" value="C:prospore membrane"/>
    <property type="evidence" value="ECO:0007669"/>
    <property type="project" value="EnsemblFungi"/>
</dbReference>
<evidence type="ECO:0000313" key="1">
    <source>
        <dbReference type="EMBL" id="CCH60926.1"/>
    </source>
</evidence>
<dbReference type="OrthoDB" id="72441at2759"/>
<organism evidence="1 2">
    <name type="scientific">Henningerozyma blattae (strain ATCC 34711 / CBS 6284 / DSM 70876 / NBRC 10599 / NRRL Y-10934 / UCD 77-7)</name>
    <name type="common">Yeast</name>
    <name type="synonym">Tetrapisispora blattae</name>
    <dbReference type="NCBI Taxonomy" id="1071380"/>
    <lineage>
        <taxon>Eukaryota</taxon>
        <taxon>Fungi</taxon>
        <taxon>Dikarya</taxon>
        <taxon>Ascomycota</taxon>
        <taxon>Saccharomycotina</taxon>
        <taxon>Saccharomycetes</taxon>
        <taxon>Saccharomycetales</taxon>
        <taxon>Saccharomycetaceae</taxon>
        <taxon>Henningerozyma</taxon>
    </lineage>
</organism>
<dbReference type="EMBL" id="HE806319">
    <property type="protein sequence ID" value="CCH60926.1"/>
    <property type="molecule type" value="Genomic_DNA"/>
</dbReference>